<gene>
    <name evidence="1" type="ORF">LCGC14_1044510</name>
</gene>
<proteinExistence type="predicted"/>
<organism evidence="1">
    <name type="scientific">marine sediment metagenome</name>
    <dbReference type="NCBI Taxonomy" id="412755"/>
    <lineage>
        <taxon>unclassified sequences</taxon>
        <taxon>metagenomes</taxon>
        <taxon>ecological metagenomes</taxon>
    </lineage>
</organism>
<name>A0A0F9Q8U6_9ZZZZ</name>
<reference evidence="1" key="1">
    <citation type="journal article" date="2015" name="Nature">
        <title>Complex archaea that bridge the gap between prokaryotes and eukaryotes.</title>
        <authorList>
            <person name="Spang A."/>
            <person name="Saw J.H."/>
            <person name="Jorgensen S.L."/>
            <person name="Zaremba-Niedzwiedzka K."/>
            <person name="Martijn J."/>
            <person name="Lind A.E."/>
            <person name="van Eijk R."/>
            <person name="Schleper C."/>
            <person name="Guy L."/>
            <person name="Ettema T.J."/>
        </authorList>
    </citation>
    <scope>NUCLEOTIDE SEQUENCE</scope>
</reference>
<comment type="caution">
    <text evidence="1">The sequence shown here is derived from an EMBL/GenBank/DDBJ whole genome shotgun (WGS) entry which is preliminary data.</text>
</comment>
<dbReference type="EMBL" id="LAZR01004323">
    <property type="protein sequence ID" value="KKN09646.1"/>
    <property type="molecule type" value="Genomic_DNA"/>
</dbReference>
<evidence type="ECO:0000313" key="1">
    <source>
        <dbReference type="EMBL" id="KKN09646.1"/>
    </source>
</evidence>
<dbReference type="AlphaFoldDB" id="A0A0F9Q8U6"/>
<evidence type="ECO:0008006" key="2">
    <source>
        <dbReference type="Google" id="ProtNLM"/>
    </source>
</evidence>
<sequence>MKWVMHSNKKILYQDYTNLNGDKIAELIPIFTYLKLQYKEIDRLQLLNFTNSYGTKPALNALSEAARVTKHLYTKTAVLGMTGVKKILLNMLNRITSIGAKAFATEEKAKNWLIS</sequence>
<protein>
    <recommendedName>
        <fullName evidence="2">STAS/SEC14 domain-containing protein</fullName>
    </recommendedName>
</protein>
<dbReference type="SUPFAM" id="SSF52091">
    <property type="entry name" value="SpoIIaa-like"/>
    <property type="match status" value="1"/>
</dbReference>
<accession>A0A0F9Q8U6</accession>
<dbReference type="InterPro" id="IPR036513">
    <property type="entry name" value="STAS_dom_sf"/>
</dbReference>